<accession>A0ACB8TWT0</accession>
<protein>
    <submittedName>
        <fullName evidence="1">Uncharacterized protein</fullName>
    </submittedName>
</protein>
<evidence type="ECO:0000313" key="2">
    <source>
        <dbReference type="Proteomes" id="UP001055072"/>
    </source>
</evidence>
<organism evidence="1 2">
    <name type="scientific">Irpex rosettiformis</name>
    <dbReference type="NCBI Taxonomy" id="378272"/>
    <lineage>
        <taxon>Eukaryota</taxon>
        <taxon>Fungi</taxon>
        <taxon>Dikarya</taxon>
        <taxon>Basidiomycota</taxon>
        <taxon>Agaricomycotina</taxon>
        <taxon>Agaricomycetes</taxon>
        <taxon>Polyporales</taxon>
        <taxon>Irpicaceae</taxon>
        <taxon>Irpex</taxon>
    </lineage>
</organism>
<dbReference type="EMBL" id="MU274924">
    <property type="protein sequence ID" value="KAI0086419.1"/>
    <property type="molecule type" value="Genomic_DNA"/>
</dbReference>
<keyword evidence="2" id="KW-1185">Reference proteome</keyword>
<dbReference type="Proteomes" id="UP001055072">
    <property type="component" value="Unassembled WGS sequence"/>
</dbReference>
<gene>
    <name evidence="1" type="ORF">BDY19DRAFT_908382</name>
</gene>
<evidence type="ECO:0000313" key="1">
    <source>
        <dbReference type="EMBL" id="KAI0086419.1"/>
    </source>
</evidence>
<sequence>MAFYASKYRPPFESRSTQNRIILPRVEPPCVAFSPYFPPERVVPPHGHKRSRSIYCRPLHPTPPSTVDLMQTVDLRFSGYTPNRRSSFDLSDILEEDEAEIDIDDILPPSPTLEQCSASTLTARSTRTLERVGRKLKDVLRGVGLTSSVYSFIRILPAFAWFGKVFAKRIILLSCHSFRIRICSDYPQILLTPTLTTQPSTH</sequence>
<name>A0ACB8TWT0_9APHY</name>
<reference evidence="1" key="1">
    <citation type="journal article" date="2021" name="Environ. Microbiol.">
        <title>Gene family expansions and transcriptome signatures uncover fungal adaptations to wood decay.</title>
        <authorList>
            <person name="Hage H."/>
            <person name="Miyauchi S."/>
            <person name="Viragh M."/>
            <person name="Drula E."/>
            <person name="Min B."/>
            <person name="Chaduli D."/>
            <person name="Navarro D."/>
            <person name="Favel A."/>
            <person name="Norest M."/>
            <person name="Lesage-Meessen L."/>
            <person name="Balint B."/>
            <person name="Merenyi Z."/>
            <person name="de Eugenio L."/>
            <person name="Morin E."/>
            <person name="Martinez A.T."/>
            <person name="Baldrian P."/>
            <person name="Stursova M."/>
            <person name="Martinez M.J."/>
            <person name="Novotny C."/>
            <person name="Magnuson J.K."/>
            <person name="Spatafora J.W."/>
            <person name="Maurice S."/>
            <person name="Pangilinan J."/>
            <person name="Andreopoulos W."/>
            <person name="LaButti K."/>
            <person name="Hundley H."/>
            <person name="Na H."/>
            <person name="Kuo A."/>
            <person name="Barry K."/>
            <person name="Lipzen A."/>
            <person name="Henrissat B."/>
            <person name="Riley R."/>
            <person name="Ahrendt S."/>
            <person name="Nagy L.G."/>
            <person name="Grigoriev I.V."/>
            <person name="Martin F."/>
            <person name="Rosso M.N."/>
        </authorList>
    </citation>
    <scope>NUCLEOTIDE SEQUENCE</scope>
    <source>
        <strain evidence="1">CBS 384.51</strain>
    </source>
</reference>
<proteinExistence type="predicted"/>
<comment type="caution">
    <text evidence="1">The sequence shown here is derived from an EMBL/GenBank/DDBJ whole genome shotgun (WGS) entry which is preliminary data.</text>
</comment>